<evidence type="ECO:0008006" key="6">
    <source>
        <dbReference type="Google" id="ProtNLM"/>
    </source>
</evidence>
<dbReference type="InterPro" id="IPR013126">
    <property type="entry name" value="Hsp_70_fam"/>
</dbReference>
<dbReference type="AlphaFoldDB" id="A0ABD3UQ87"/>
<dbReference type="PANTHER" id="PTHR14187">
    <property type="entry name" value="ALPHA KINASE/ELONGATION FACTOR 2 KINASE"/>
    <property type="match status" value="1"/>
</dbReference>
<comment type="similarity">
    <text evidence="1">Belongs to the heat shock protein 70 family.</text>
</comment>
<name>A0ABD3UQ87_SINWO</name>
<dbReference type="PANTHER" id="PTHR14187:SF5">
    <property type="entry name" value="HEAT SHOCK 70 KDA PROTEIN 12A"/>
    <property type="match status" value="1"/>
</dbReference>
<reference evidence="4 5" key="1">
    <citation type="submission" date="2024-11" db="EMBL/GenBank/DDBJ databases">
        <title>Chromosome-level genome assembly of the freshwater bivalve Anodonta woodiana.</title>
        <authorList>
            <person name="Chen X."/>
        </authorList>
    </citation>
    <scope>NUCLEOTIDE SEQUENCE [LARGE SCALE GENOMIC DNA]</scope>
    <source>
        <strain evidence="4">MN2024</strain>
        <tissue evidence="4">Gills</tissue>
    </source>
</reference>
<dbReference type="Gene3D" id="3.30.420.40">
    <property type="match status" value="1"/>
</dbReference>
<dbReference type="GO" id="GO:0005524">
    <property type="term" value="F:ATP binding"/>
    <property type="evidence" value="ECO:0007669"/>
    <property type="project" value="UniProtKB-KW"/>
</dbReference>
<dbReference type="InterPro" id="IPR043129">
    <property type="entry name" value="ATPase_NBD"/>
</dbReference>
<gene>
    <name evidence="4" type="ORF">ACJMK2_015411</name>
</gene>
<dbReference type="EMBL" id="JBJQND010000015">
    <property type="protein sequence ID" value="KAL3851684.1"/>
    <property type="molecule type" value="Genomic_DNA"/>
</dbReference>
<evidence type="ECO:0000256" key="1">
    <source>
        <dbReference type="ARBA" id="ARBA00007381"/>
    </source>
</evidence>
<dbReference type="CDD" id="cd10229">
    <property type="entry name" value="ASKHA_NBD_HSP70_HSPA12"/>
    <property type="match status" value="1"/>
</dbReference>
<evidence type="ECO:0000256" key="3">
    <source>
        <dbReference type="ARBA" id="ARBA00022840"/>
    </source>
</evidence>
<sequence>MGNIWSAIGRYSPVDDQSGTGQDLNLNVLSDTIDVPKLVVAIDFGTYNSGYAFQYRSDYENERTTTIHVSEWQAPRMVTHKIPTCILLRPDESVDSFGYEAQMRFANLEQEKEDYIDWFFFSFFKMKLHQCQDLSEKTDLESAFGSTLPAIFVFSKAIEYMKKHFIDSLSTSGLSYPENETLWVLTVPAIWSDQAKQFMRKAAEKAGILSDKLVLALEPEAAAIFCSQISAQQMEIQGTDGKHRHVAVPGSTVMVVDLGGGTVDTITVEIGMDGTMKQVHEAIGDDSGGMKINEKFTLLMKEITSLSVWNEFASKYKQDELEFQMDFEYKKKVFGLKNGQERLIIKIPLTLKDVWEKQSGKLVEENIRRIEGCLQGKVKISSDKLSFDASLLIEFFQEPVSGILEKVRNIYQNALRSGRIDAVILVGGFAQSDLVTTNVRAGLANLQIPVVRPHSSELAVLKGAILFGHNPNIITSRVLRHTYGVGMNTDFVSGKHDENFKFRTPDGKFYAMNLFRKHAERGQEVKLNEWTKPVDYCVDERDQMSTDVCIYTSENKNPEYTNGCKYLGKLSVDFSQDGHPRPDTRRSKSIEVSLCFAGTELKVRAVDKNTRREYKACLQFF</sequence>
<comment type="caution">
    <text evidence="4">The sequence shown here is derived from an EMBL/GenBank/DDBJ whole genome shotgun (WGS) entry which is preliminary data.</text>
</comment>
<dbReference type="SUPFAM" id="SSF53067">
    <property type="entry name" value="Actin-like ATPase domain"/>
    <property type="match status" value="2"/>
</dbReference>
<keyword evidence="5" id="KW-1185">Reference proteome</keyword>
<organism evidence="4 5">
    <name type="scientific">Sinanodonta woodiana</name>
    <name type="common">Chinese pond mussel</name>
    <name type="synonym">Anodonta woodiana</name>
    <dbReference type="NCBI Taxonomy" id="1069815"/>
    <lineage>
        <taxon>Eukaryota</taxon>
        <taxon>Metazoa</taxon>
        <taxon>Spiralia</taxon>
        <taxon>Lophotrochozoa</taxon>
        <taxon>Mollusca</taxon>
        <taxon>Bivalvia</taxon>
        <taxon>Autobranchia</taxon>
        <taxon>Heteroconchia</taxon>
        <taxon>Palaeoheterodonta</taxon>
        <taxon>Unionida</taxon>
        <taxon>Unionoidea</taxon>
        <taxon>Unionidae</taxon>
        <taxon>Unioninae</taxon>
        <taxon>Sinanodonta</taxon>
    </lineage>
</organism>
<evidence type="ECO:0000256" key="2">
    <source>
        <dbReference type="ARBA" id="ARBA00022741"/>
    </source>
</evidence>
<dbReference type="Proteomes" id="UP001634394">
    <property type="component" value="Unassembled WGS sequence"/>
</dbReference>
<protein>
    <recommendedName>
        <fullName evidence="6">Heat shock 70 kDa protein 12A</fullName>
    </recommendedName>
</protein>
<keyword evidence="3" id="KW-0067">ATP-binding</keyword>
<keyword evidence="2" id="KW-0547">Nucleotide-binding</keyword>
<dbReference type="Pfam" id="PF00012">
    <property type="entry name" value="HSP70"/>
    <property type="match status" value="1"/>
</dbReference>
<accession>A0ABD3UQ87</accession>
<evidence type="ECO:0000313" key="5">
    <source>
        <dbReference type="Proteomes" id="UP001634394"/>
    </source>
</evidence>
<proteinExistence type="inferred from homology"/>
<evidence type="ECO:0000313" key="4">
    <source>
        <dbReference type="EMBL" id="KAL3851684.1"/>
    </source>
</evidence>